<sequence>MIPRKSAQGFSLVELLLVLAIIGILSAIAIPSYLGQRRRARIVGDAKANAQVLRMQLENHKAEVGLYGTAGTYTWSSAATPAASTSPAPGFTAKGGTQMTYVLTIGSTGLTYGLDVKDKTLANAVVFTTNQNGSNVFTLQ</sequence>
<protein>
    <recommendedName>
        <fullName evidence="9">Prepilin-type N-terminal cleavage/methylation domain-containing protein</fullName>
    </recommendedName>
</protein>
<dbReference type="RefSeq" id="WP_243332248.1">
    <property type="nucleotide sequence ID" value="NZ_AP027081.1"/>
</dbReference>
<feature type="transmembrane region" description="Helical" evidence="6">
    <location>
        <begin position="12"/>
        <end position="34"/>
    </location>
</feature>
<keyword evidence="8" id="KW-1185">Reference proteome</keyword>
<evidence type="ECO:0000313" key="8">
    <source>
        <dbReference type="Proteomes" id="UP001228113"/>
    </source>
</evidence>
<dbReference type="SUPFAM" id="SSF54523">
    <property type="entry name" value="Pili subunits"/>
    <property type="match status" value="1"/>
</dbReference>
<dbReference type="InterPro" id="IPR045584">
    <property type="entry name" value="Pilin-like"/>
</dbReference>
<evidence type="ECO:0000313" key="7">
    <source>
        <dbReference type="EMBL" id="BDU77219.1"/>
    </source>
</evidence>
<dbReference type="KEGG" id="msea:METESE_21770"/>
<evidence type="ECO:0000256" key="5">
    <source>
        <dbReference type="ARBA" id="ARBA00023136"/>
    </source>
</evidence>
<reference evidence="7" key="1">
    <citation type="journal article" date="2023" name="Int. J. Syst. Evol. Microbiol.">
        <title>Mesoterricola silvestris gen. nov., sp. nov., Mesoterricola sediminis sp. nov., Geothrix oryzae sp. nov., Geothrix edaphica sp. nov., Geothrix rubra sp. nov., and Geothrix limicola sp. nov., six novel members of Acidobacteriota isolated from soils.</title>
        <authorList>
            <person name="Itoh H."/>
            <person name="Sugisawa Y."/>
            <person name="Mise K."/>
            <person name="Xu Z."/>
            <person name="Kuniyasu M."/>
            <person name="Ushijima N."/>
            <person name="Kawano K."/>
            <person name="Kobayashi E."/>
            <person name="Shiratori Y."/>
            <person name="Masuda Y."/>
            <person name="Senoo K."/>
        </authorList>
    </citation>
    <scope>NUCLEOTIDE SEQUENCE</scope>
    <source>
        <strain evidence="7">W786</strain>
    </source>
</reference>
<organism evidence="7 8">
    <name type="scientific">Mesoterricola sediminis</name>
    <dbReference type="NCBI Taxonomy" id="2927980"/>
    <lineage>
        <taxon>Bacteria</taxon>
        <taxon>Pseudomonadati</taxon>
        <taxon>Acidobacteriota</taxon>
        <taxon>Holophagae</taxon>
        <taxon>Holophagales</taxon>
        <taxon>Holophagaceae</taxon>
        <taxon>Mesoterricola</taxon>
    </lineage>
</organism>
<dbReference type="InterPro" id="IPR000983">
    <property type="entry name" value="Bac_GSPG_pilin"/>
</dbReference>
<evidence type="ECO:0000256" key="4">
    <source>
        <dbReference type="ARBA" id="ARBA00022989"/>
    </source>
</evidence>
<name>A0AA48GVV3_9BACT</name>
<dbReference type="AlphaFoldDB" id="A0AA48GVV3"/>
<comment type="subcellular location">
    <subcellularLocation>
        <location evidence="1">Membrane</location>
        <topology evidence="1">Single-pass membrane protein</topology>
    </subcellularLocation>
</comment>
<dbReference type="EMBL" id="AP027081">
    <property type="protein sequence ID" value="BDU77219.1"/>
    <property type="molecule type" value="Genomic_DNA"/>
</dbReference>
<dbReference type="PANTHER" id="PTHR30093">
    <property type="entry name" value="GENERAL SECRETION PATHWAY PROTEIN G"/>
    <property type="match status" value="1"/>
</dbReference>
<evidence type="ECO:0000256" key="1">
    <source>
        <dbReference type="ARBA" id="ARBA00004167"/>
    </source>
</evidence>
<dbReference type="PROSITE" id="PS00409">
    <property type="entry name" value="PROKAR_NTER_METHYL"/>
    <property type="match status" value="1"/>
</dbReference>
<dbReference type="Gene3D" id="3.30.700.10">
    <property type="entry name" value="Glycoprotein, Type 4 Pilin"/>
    <property type="match status" value="1"/>
</dbReference>
<keyword evidence="4 6" id="KW-1133">Transmembrane helix</keyword>
<evidence type="ECO:0000256" key="2">
    <source>
        <dbReference type="ARBA" id="ARBA00022481"/>
    </source>
</evidence>
<keyword evidence="5 6" id="KW-0472">Membrane</keyword>
<dbReference type="InterPro" id="IPR012902">
    <property type="entry name" value="N_methyl_site"/>
</dbReference>
<evidence type="ECO:0000256" key="3">
    <source>
        <dbReference type="ARBA" id="ARBA00022692"/>
    </source>
</evidence>
<dbReference type="GO" id="GO:0015627">
    <property type="term" value="C:type II protein secretion system complex"/>
    <property type="evidence" value="ECO:0007669"/>
    <property type="project" value="InterPro"/>
</dbReference>
<dbReference type="NCBIfam" id="TIGR02532">
    <property type="entry name" value="IV_pilin_GFxxxE"/>
    <property type="match status" value="1"/>
</dbReference>
<proteinExistence type="predicted"/>
<evidence type="ECO:0000256" key="6">
    <source>
        <dbReference type="SAM" id="Phobius"/>
    </source>
</evidence>
<dbReference type="PRINTS" id="PR00813">
    <property type="entry name" value="BCTERIALGSPG"/>
</dbReference>
<accession>A0AA48GVV3</accession>
<dbReference type="Proteomes" id="UP001228113">
    <property type="component" value="Chromosome"/>
</dbReference>
<dbReference type="GO" id="GO:0016020">
    <property type="term" value="C:membrane"/>
    <property type="evidence" value="ECO:0007669"/>
    <property type="project" value="UniProtKB-SubCell"/>
</dbReference>
<evidence type="ECO:0008006" key="9">
    <source>
        <dbReference type="Google" id="ProtNLM"/>
    </source>
</evidence>
<keyword evidence="2" id="KW-0488">Methylation</keyword>
<dbReference type="GO" id="GO:0015628">
    <property type="term" value="P:protein secretion by the type II secretion system"/>
    <property type="evidence" value="ECO:0007669"/>
    <property type="project" value="InterPro"/>
</dbReference>
<gene>
    <name evidence="7" type="ORF">METESE_21770</name>
</gene>
<dbReference type="Pfam" id="PF07963">
    <property type="entry name" value="N_methyl"/>
    <property type="match status" value="1"/>
</dbReference>
<keyword evidence="3 6" id="KW-0812">Transmembrane</keyword>
<dbReference type="PANTHER" id="PTHR30093:SF44">
    <property type="entry name" value="TYPE II SECRETION SYSTEM CORE PROTEIN G"/>
    <property type="match status" value="1"/>
</dbReference>